<dbReference type="Proteomes" id="UP001175226">
    <property type="component" value="Unassembled WGS sequence"/>
</dbReference>
<sequence>MSPSNGWENVPIASSIKPTVLKIMQSVYQHRNLIVPLQLDRWWNRPCFTYKVEEDSSTPSAVILEFHEGEPDQPVQRLHFMIFVNQQTVYDVFREEDFTIPDNIAHDLLKLQDVALRHARGRQQSILRVRQQMAQNEQAAERRKEEAIQSFYKRLVEHRAIEQHALPSSPEYACPVCKVSEALVKCLKCGILCCSDPSCLSHSSDGLKVCTEHQDTRFCRSCIGAGDHAKLRPCPVTTCDQWTCEKDWKWCFGRPVHILPSDMENSSNPSSRKGKQKATAPAHPPVLAPCPNHREFAWTTCSARGCWSKKVPKTLSSSYHPAICPVCEAQPGHKTCSNQCTWICAACAFKRVRPIWNCPSCHTALCDDCGMAKRCIGCRKSEWCLTCRGEEEESDEGKATSKPTGGLDTGCRDKEETKFKWTCSICEAALCESCSRNTKLGLFIVCKYCDEACCRECLSVDECSSCREEVIRCSDCADRREASICCDAPCTSELDVWK</sequence>
<organism evidence="2 3">
    <name type="scientific">Armillaria borealis</name>
    <dbReference type="NCBI Taxonomy" id="47425"/>
    <lineage>
        <taxon>Eukaryota</taxon>
        <taxon>Fungi</taxon>
        <taxon>Dikarya</taxon>
        <taxon>Basidiomycota</taxon>
        <taxon>Agaricomycotina</taxon>
        <taxon>Agaricomycetes</taxon>
        <taxon>Agaricomycetidae</taxon>
        <taxon>Agaricales</taxon>
        <taxon>Marasmiineae</taxon>
        <taxon>Physalacriaceae</taxon>
        <taxon>Armillaria</taxon>
    </lineage>
</organism>
<proteinExistence type="predicted"/>
<dbReference type="AlphaFoldDB" id="A0AA39JLT1"/>
<protein>
    <submittedName>
        <fullName evidence="2">Uncharacterized protein</fullName>
    </submittedName>
</protein>
<feature type="region of interest" description="Disordered" evidence="1">
    <location>
        <begin position="262"/>
        <end position="282"/>
    </location>
</feature>
<evidence type="ECO:0000313" key="3">
    <source>
        <dbReference type="Proteomes" id="UP001175226"/>
    </source>
</evidence>
<comment type="caution">
    <text evidence="2">The sequence shown here is derived from an EMBL/GenBank/DDBJ whole genome shotgun (WGS) entry which is preliminary data.</text>
</comment>
<dbReference type="EMBL" id="JAUEPT010000017">
    <property type="protein sequence ID" value="KAK0445120.1"/>
    <property type="molecule type" value="Genomic_DNA"/>
</dbReference>
<evidence type="ECO:0000313" key="2">
    <source>
        <dbReference type="EMBL" id="KAK0445120.1"/>
    </source>
</evidence>
<accession>A0AA39JLT1</accession>
<gene>
    <name evidence="2" type="ORF">EV421DRAFT_1797659</name>
</gene>
<reference evidence="2" key="1">
    <citation type="submission" date="2023-06" db="EMBL/GenBank/DDBJ databases">
        <authorList>
            <consortium name="Lawrence Berkeley National Laboratory"/>
            <person name="Ahrendt S."/>
            <person name="Sahu N."/>
            <person name="Indic B."/>
            <person name="Wong-Bajracharya J."/>
            <person name="Merenyi Z."/>
            <person name="Ke H.-M."/>
            <person name="Monk M."/>
            <person name="Kocsube S."/>
            <person name="Drula E."/>
            <person name="Lipzen A."/>
            <person name="Balint B."/>
            <person name="Henrissat B."/>
            <person name="Andreopoulos B."/>
            <person name="Martin F.M."/>
            <person name="Harder C.B."/>
            <person name="Rigling D."/>
            <person name="Ford K.L."/>
            <person name="Foster G.D."/>
            <person name="Pangilinan J."/>
            <person name="Papanicolaou A."/>
            <person name="Barry K."/>
            <person name="LaButti K."/>
            <person name="Viragh M."/>
            <person name="Koriabine M."/>
            <person name="Yan M."/>
            <person name="Riley R."/>
            <person name="Champramary S."/>
            <person name="Plett K.L."/>
            <person name="Tsai I.J."/>
            <person name="Slot J."/>
            <person name="Sipos G."/>
            <person name="Plett J."/>
            <person name="Nagy L.G."/>
            <person name="Grigoriev I.V."/>
        </authorList>
    </citation>
    <scope>NUCLEOTIDE SEQUENCE</scope>
    <source>
        <strain evidence="2">FPL87.14</strain>
    </source>
</reference>
<evidence type="ECO:0000256" key="1">
    <source>
        <dbReference type="SAM" id="MobiDB-lite"/>
    </source>
</evidence>
<name>A0AA39JLT1_9AGAR</name>
<keyword evidence="3" id="KW-1185">Reference proteome</keyword>